<evidence type="ECO:0000313" key="1">
    <source>
        <dbReference type="EMBL" id="SNZ10633.1"/>
    </source>
</evidence>
<sequence>MYLSLKSKVSIVFMSCLLIFGAFTPLLNSVSAKESSEPVLDQKTIDLADSYIDVINGKFEISNEKELKKKVGEEKYNKIINEVNDKNNVLSQISTEEKNNMQIVGNTITFEGKTDAKFQVAASKGRNAITTHWWGYKVYLNDNLTSTTAQALAAGGGAATLVGIWAPWFSIPTAVLKAVAASAALVLGGSATILLTQNKGKGVYLRFTGIVPAHVIYTGTFPQ</sequence>
<organism evidence="1 2">
    <name type="scientific">Terribacillus aidingensis</name>
    <dbReference type="NCBI Taxonomy" id="586416"/>
    <lineage>
        <taxon>Bacteria</taxon>
        <taxon>Bacillati</taxon>
        <taxon>Bacillota</taxon>
        <taxon>Bacilli</taxon>
        <taxon>Bacillales</taxon>
        <taxon>Bacillaceae</taxon>
        <taxon>Terribacillus</taxon>
    </lineage>
</organism>
<dbReference type="Proteomes" id="UP000219356">
    <property type="component" value="Unassembled WGS sequence"/>
</dbReference>
<keyword evidence="2" id="KW-1185">Reference proteome</keyword>
<dbReference type="RefSeq" id="WP_097041348.1">
    <property type="nucleotide sequence ID" value="NZ_OBEK01000002.1"/>
</dbReference>
<reference evidence="2" key="1">
    <citation type="submission" date="2017-09" db="EMBL/GenBank/DDBJ databases">
        <authorList>
            <person name="Varghese N."/>
            <person name="Submissions S."/>
        </authorList>
    </citation>
    <scope>NUCLEOTIDE SEQUENCE [LARGE SCALE GENOMIC DNA]</scope>
    <source>
        <strain evidence="2">CGMCC 1.8913</strain>
    </source>
</reference>
<protein>
    <submittedName>
        <fullName evidence="1">Uncharacterized protein</fullName>
    </submittedName>
</protein>
<gene>
    <name evidence="1" type="ORF">SAMN05421503_1816</name>
</gene>
<evidence type="ECO:0000313" key="2">
    <source>
        <dbReference type="Proteomes" id="UP000219356"/>
    </source>
</evidence>
<proteinExistence type="predicted"/>
<dbReference type="OrthoDB" id="2364035at2"/>
<name>A0A285NNW8_9BACI</name>
<dbReference type="EMBL" id="OBEK01000002">
    <property type="protein sequence ID" value="SNZ10633.1"/>
    <property type="molecule type" value="Genomic_DNA"/>
</dbReference>
<dbReference type="AlphaFoldDB" id="A0A285NNW8"/>
<accession>A0A285NNW8</accession>